<dbReference type="RefSeq" id="WP_304377776.1">
    <property type="nucleotide sequence ID" value="NZ_JAUOZU010000013.1"/>
</dbReference>
<reference evidence="2" key="2">
    <citation type="submission" date="2023-07" db="EMBL/GenBank/DDBJ databases">
        <authorList>
            <person name="Shen H."/>
        </authorList>
    </citation>
    <scope>NUCLEOTIDE SEQUENCE</scope>
    <source>
        <strain evidence="2">TNR-22</strain>
    </source>
</reference>
<sequence>MAQNENTNLPPEAGNARKAARNTGLHPLHEAALRIASLGRGKPSAKTRDLVAMLMGHGARAWRLTQPRASLHLHVRTPSGKHPLRLRIR</sequence>
<proteinExistence type="predicted"/>
<comment type="caution">
    <text evidence="2">The sequence shown here is derived from an EMBL/GenBank/DDBJ whole genome shotgun (WGS) entry which is preliminary data.</text>
</comment>
<feature type="region of interest" description="Disordered" evidence="1">
    <location>
        <begin position="1"/>
        <end position="25"/>
    </location>
</feature>
<dbReference type="Proteomes" id="UP001174932">
    <property type="component" value="Unassembled WGS sequence"/>
</dbReference>
<protein>
    <recommendedName>
        <fullName evidence="4">Transposase</fullName>
    </recommendedName>
</protein>
<evidence type="ECO:0008006" key="4">
    <source>
        <dbReference type="Google" id="ProtNLM"/>
    </source>
</evidence>
<reference evidence="2" key="1">
    <citation type="journal article" date="2015" name="Int. J. Syst. Evol. Microbiol.">
        <title>Rhizobium alvei sp. nov., isolated from a freshwater river.</title>
        <authorList>
            <person name="Sheu S.Y."/>
            <person name="Huang H.W."/>
            <person name="Young C.C."/>
            <person name="Chen W.M."/>
        </authorList>
    </citation>
    <scope>NUCLEOTIDE SEQUENCE</scope>
    <source>
        <strain evidence="2">TNR-22</strain>
    </source>
</reference>
<accession>A0ABT8YQD4</accession>
<evidence type="ECO:0000256" key="1">
    <source>
        <dbReference type="SAM" id="MobiDB-lite"/>
    </source>
</evidence>
<dbReference type="EMBL" id="JAUOZU010000013">
    <property type="protein sequence ID" value="MDO6965846.1"/>
    <property type="molecule type" value="Genomic_DNA"/>
</dbReference>
<evidence type="ECO:0000313" key="3">
    <source>
        <dbReference type="Proteomes" id="UP001174932"/>
    </source>
</evidence>
<organism evidence="2 3">
    <name type="scientific">Rhizobium alvei</name>
    <dbReference type="NCBI Taxonomy" id="1132659"/>
    <lineage>
        <taxon>Bacteria</taxon>
        <taxon>Pseudomonadati</taxon>
        <taxon>Pseudomonadota</taxon>
        <taxon>Alphaproteobacteria</taxon>
        <taxon>Hyphomicrobiales</taxon>
        <taxon>Rhizobiaceae</taxon>
        <taxon>Rhizobium/Agrobacterium group</taxon>
        <taxon>Rhizobium</taxon>
    </lineage>
</organism>
<evidence type="ECO:0000313" key="2">
    <source>
        <dbReference type="EMBL" id="MDO6965846.1"/>
    </source>
</evidence>
<gene>
    <name evidence="2" type="ORF">Q4481_17955</name>
</gene>
<keyword evidence="3" id="KW-1185">Reference proteome</keyword>
<name>A0ABT8YQD4_9HYPH</name>